<dbReference type="Pfam" id="PF00903">
    <property type="entry name" value="Glyoxalase"/>
    <property type="match status" value="1"/>
</dbReference>
<dbReference type="PROSITE" id="PS51819">
    <property type="entry name" value="VOC"/>
    <property type="match status" value="1"/>
</dbReference>
<dbReference type="PANTHER" id="PTHR36503:SF1">
    <property type="entry name" value="BLR2520 PROTEIN"/>
    <property type="match status" value="1"/>
</dbReference>
<reference evidence="2 3" key="1">
    <citation type="journal article" date="2019" name="Nat. Microbiol.">
        <title>Mediterranean grassland soil C-N compound turnover is dependent on rainfall and depth, and is mediated by genomically divergent microorganisms.</title>
        <authorList>
            <person name="Diamond S."/>
            <person name="Andeer P.F."/>
            <person name="Li Z."/>
            <person name="Crits-Christoph A."/>
            <person name="Burstein D."/>
            <person name="Anantharaman K."/>
            <person name="Lane K.R."/>
            <person name="Thomas B.C."/>
            <person name="Pan C."/>
            <person name="Northen T.R."/>
            <person name="Banfield J.F."/>
        </authorList>
    </citation>
    <scope>NUCLEOTIDE SEQUENCE [LARGE SCALE GENOMIC DNA]</scope>
    <source>
        <strain evidence="2">NP_7</strain>
    </source>
</reference>
<dbReference type="SUPFAM" id="SSF54593">
    <property type="entry name" value="Glyoxalase/Bleomycin resistance protein/Dihydroxybiphenyl dioxygenase"/>
    <property type="match status" value="1"/>
</dbReference>
<proteinExistence type="predicted"/>
<dbReference type="Gene3D" id="3.10.180.10">
    <property type="entry name" value="2,3-Dihydroxybiphenyl 1,2-Dioxygenase, domain 1"/>
    <property type="match status" value="1"/>
</dbReference>
<accession>A0A537JLX3</accession>
<evidence type="ECO:0000313" key="3">
    <source>
        <dbReference type="Proteomes" id="UP000320048"/>
    </source>
</evidence>
<feature type="domain" description="VOC" evidence="1">
    <location>
        <begin position="1"/>
        <end position="66"/>
    </location>
</feature>
<dbReference type="Proteomes" id="UP000320048">
    <property type="component" value="Unassembled WGS sequence"/>
</dbReference>
<evidence type="ECO:0000259" key="1">
    <source>
        <dbReference type="PROSITE" id="PS51819"/>
    </source>
</evidence>
<dbReference type="EMBL" id="VBAO01000027">
    <property type="protein sequence ID" value="TMI84524.1"/>
    <property type="molecule type" value="Genomic_DNA"/>
</dbReference>
<dbReference type="InterPro" id="IPR037523">
    <property type="entry name" value="VOC_core"/>
</dbReference>
<protein>
    <recommendedName>
        <fullName evidence="1">VOC domain-containing protein</fullName>
    </recommendedName>
</protein>
<gene>
    <name evidence="2" type="ORF">E6H04_01205</name>
</gene>
<dbReference type="InterPro" id="IPR029068">
    <property type="entry name" value="Glyas_Bleomycin-R_OHBP_Dase"/>
</dbReference>
<dbReference type="PANTHER" id="PTHR36503">
    <property type="entry name" value="BLR2520 PROTEIN"/>
    <property type="match status" value="1"/>
</dbReference>
<comment type="caution">
    <text evidence="2">The sequence shown here is derived from an EMBL/GenBank/DDBJ whole genome shotgun (WGS) entry which is preliminary data.</text>
</comment>
<organism evidence="2 3">
    <name type="scientific">Candidatus Segetimicrobium genomatis</name>
    <dbReference type="NCBI Taxonomy" id="2569760"/>
    <lineage>
        <taxon>Bacteria</taxon>
        <taxon>Bacillati</taxon>
        <taxon>Candidatus Sysuimicrobiota</taxon>
        <taxon>Candidatus Sysuimicrobiia</taxon>
        <taxon>Candidatus Sysuimicrobiales</taxon>
        <taxon>Candidatus Segetimicrobiaceae</taxon>
        <taxon>Candidatus Segetimicrobium</taxon>
    </lineage>
</organism>
<dbReference type="AlphaFoldDB" id="A0A537JLX3"/>
<name>A0A537JLX3_9BACT</name>
<sequence length="73" mass="8224">MSDTVPSALEFSLGYAVESRQAVDELLRRAEAAGATLTDKPHSRPWGIYSGYFLDLDGNLWEILWNPQIQIKD</sequence>
<dbReference type="InterPro" id="IPR004360">
    <property type="entry name" value="Glyas_Fos-R_dOase_dom"/>
</dbReference>
<evidence type="ECO:0000313" key="2">
    <source>
        <dbReference type="EMBL" id="TMI84524.1"/>
    </source>
</evidence>